<keyword evidence="9" id="KW-1185">Reference proteome</keyword>
<feature type="region of interest" description="Disordered" evidence="6">
    <location>
        <begin position="377"/>
        <end position="399"/>
    </location>
</feature>
<feature type="modified residue" description="N6-(pyridoxal phosphate)lysine" evidence="5">
    <location>
        <position position="238"/>
    </location>
</feature>
<dbReference type="PANTHER" id="PTHR48097">
    <property type="entry name" value="L-THREONINE ALDOLASE-RELATED"/>
    <property type="match status" value="1"/>
</dbReference>
<dbReference type="GO" id="GO:0006567">
    <property type="term" value="P:L-threonine catabolic process"/>
    <property type="evidence" value="ECO:0007669"/>
    <property type="project" value="TreeGrafter"/>
</dbReference>
<sequence>MSTSNAYPVGSSRHIEATAQHLSSGTNTSVNNWATPGPAASDFRSDTVTTPTASMLTAIASTTLLDDVFQEDPCTNSFQQFIADLTGKQASLLVMSGTMGNQVAIRAHLGAPPHQVLCDYRAHILEWEAGGVASLCGAMVKGVVPKNGAHLTLEDVKRNAKISDDIHACPTRLISLENTLGGTVMPLEECRKISEWAREKGILMHLDGARLWEAVAAGKGELKEFCECFDSVQLCFSKGLGAPMGSIIVGTEAFIKRCRWIRKSIGGGIRAAGVISSAARTAVEETYLGGLLQKTHQDAKRIADTWVKLGGKLTMPVETNMVWPDLEAAGVDTDDFIVRAQEKGIRSYGSRIVVHYQISEGALSGLEDVMKEVLKKGPVSDKAKEEAEIKPEDMKINTE</sequence>
<comment type="cofactor">
    <cofactor evidence="1">
        <name>pyridoxal 5'-phosphate</name>
        <dbReference type="ChEBI" id="CHEBI:597326"/>
    </cofactor>
</comment>
<comment type="caution">
    <text evidence="8">The sequence shown here is derived from an EMBL/GenBank/DDBJ whole genome shotgun (WGS) entry which is preliminary data.</text>
</comment>
<evidence type="ECO:0000256" key="5">
    <source>
        <dbReference type="PIRSR" id="PIRSR017617-1"/>
    </source>
</evidence>
<dbReference type="SUPFAM" id="SSF53383">
    <property type="entry name" value="PLP-dependent transferases"/>
    <property type="match status" value="1"/>
</dbReference>
<dbReference type="PANTHER" id="PTHR48097:SF9">
    <property type="entry name" value="L-THREONINE ALDOLASE"/>
    <property type="match status" value="1"/>
</dbReference>
<dbReference type="Pfam" id="PF01212">
    <property type="entry name" value="Beta_elim_lyase"/>
    <property type="match status" value="1"/>
</dbReference>
<reference evidence="8" key="1">
    <citation type="journal article" date="2020" name="Stud. Mycol.">
        <title>101 Dothideomycetes genomes: a test case for predicting lifestyles and emergence of pathogens.</title>
        <authorList>
            <person name="Haridas S."/>
            <person name="Albert R."/>
            <person name="Binder M."/>
            <person name="Bloem J."/>
            <person name="Labutti K."/>
            <person name="Salamov A."/>
            <person name="Andreopoulos B."/>
            <person name="Baker S."/>
            <person name="Barry K."/>
            <person name="Bills G."/>
            <person name="Bluhm B."/>
            <person name="Cannon C."/>
            <person name="Castanera R."/>
            <person name="Culley D."/>
            <person name="Daum C."/>
            <person name="Ezra D."/>
            <person name="Gonzalez J."/>
            <person name="Henrissat B."/>
            <person name="Kuo A."/>
            <person name="Liang C."/>
            <person name="Lipzen A."/>
            <person name="Lutzoni F."/>
            <person name="Magnuson J."/>
            <person name="Mondo S."/>
            <person name="Nolan M."/>
            <person name="Ohm R."/>
            <person name="Pangilinan J."/>
            <person name="Park H.-J."/>
            <person name="Ramirez L."/>
            <person name="Alfaro M."/>
            <person name="Sun H."/>
            <person name="Tritt A."/>
            <person name="Yoshinaga Y."/>
            <person name="Zwiers L.-H."/>
            <person name="Turgeon B."/>
            <person name="Goodwin S."/>
            <person name="Spatafora J."/>
            <person name="Crous P."/>
            <person name="Grigoriev I."/>
        </authorList>
    </citation>
    <scope>NUCLEOTIDE SEQUENCE</scope>
    <source>
        <strain evidence="8">CBS 121410</strain>
    </source>
</reference>
<dbReference type="GO" id="GO:0008732">
    <property type="term" value="F:L-allo-threonine aldolase activity"/>
    <property type="evidence" value="ECO:0007669"/>
    <property type="project" value="TreeGrafter"/>
</dbReference>
<dbReference type="NCBIfam" id="NF041359">
    <property type="entry name" value="GntG_guanitoxin"/>
    <property type="match status" value="1"/>
</dbReference>
<evidence type="ECO:0000256" key="3">
    <source>
        <dbReference type="ARBA" id="ARBA00022898"/>
    </source>
</evidence>
<feature type="region of interest" description="Disordered" evidence="6">
    <location>
        <begin position="22"/>
        <end position="46"/>
    </location>
</feature>
<evidence type="ECO:0000256" key="2">
    <source>
        <dbReference type="ARBA" id="ARBA00006966"/>
    </source>
</evidence>
<dbReference type="PIRSF" id="PIRSF017617">
    <property type="entry name" value="Thr_aldolase"/>
    <property type="match status" value="1"/>
</dbReference>
<dbReference type="Gene3D" id="3.90.1150.10">
    <property type="entry name" value="Aspartate Aminotransferase, domain 1"/>
    <property type="match status" value="1"/>
</dbReference>
<dbReference type="Proteomes" id="UP000799776">
    <property type="component" value="Unassembled WGS sequence"/>
</dbReference>
<dbReference type="InterPro" id="IPR015422">
    <property type="entry name" value="PyrdxlP-dep_Trfase_small"/>
</dbReference>
<dbReference type="InterPro" id="IPR001597">
    <property type="entry name" value="ArAA_b-elim_lyase/Thr_aldolase"/>
</dbReference>
<feature type="domain" description="Aromatic amino acid beta-eliminating lyase/threonine aldolase" evidence="7">
    <location>
        <begin position="42"/>
        <end position="326"/>
    </location>
</feature>
<dbReference type="FunFam" id="3.40.640.10:FF:000030">
    <property type="entry name" value="Low-specificity L-threonine aldolase"/>
    <property type="match status" value="1"/>
</dbReference>
<evidence type="ECO:0000256" key="1">
    <source>
        <dbReference type="ARBA" id="ARBA00001933"/>
    </source>
</evidence>
<proteinExistence type="inferred from homology"/>
<dbReference type="InterPro" id="IPR023603">
    <property type="entry name" value="Low_specificity_L-TA-like"/>
</dbReference>
<accession>A0A9P4HY89</accession>
<keyword evidence="3" id="KW-0663">Pyridoxal phosphate</keyword>
<dbReference type="InterPro" id="IPR015424">
    <property type="entry name" value="PyrdxlP-dep_Trfase"/>
</dbReference>
<feature type="compositionally biased region" description="Polar residues" evidence="6">
    <location>
        <begin position="22"/>
        <end position="34"/>
    </location>
</feature>
<evidence type="ECO:0000256" key="6">
    <source>
        <dbReference type="SAM" id="MobiDB-lite"/>
    </source>
</evidence>
<dbReference type="InterPro" id="IPR015421">
    <property type="entry name" value="PyrdxlP-dep_Trfase_major"/>
</dbReference>
<dbReference type="AlphaFoldDB" id="A0A9P4HY89"/>
<evidence type="ECO:0000313" key="8">
    <source>
        <dbReference type="EMBL" id="KAF2088264.1"/>
    </source>
</evidence>
<dbReference type="EMBL" id="ML978717">
    <property type="protein sequence ID" value="KAF2088264.1"/>
    <property type="molecule type" value="Genomic_DNA"/>
</dbReference>
<keyword evidence="4" id="KW-0456">Lyase</keyword>
<organism evidence="8 9">
    <name type="scientific">Saccharata proteae CBS 121410</name>
    <dbReference type="NCBI Taxonomy" id="1314787"/>
    <lineage>
        <taxon>Eukaryota</taxon>
        <taxon>Fungi</taxon>
        <taxon>Dikarya</taxon>
        <taxon>Ascomycota</taxon>
        <taxon>Pezizomycotina</taxon>
        <taxon>Dothideomycetes</taxon>
        <taxon>Dothideomycetes incertae sedis</taxon>
        <taxon>Botryosphaeriales</taxon>
        <taxon>Saccharataceae</taxon>
        <taxon>Saccharata</taxon>
    </lineage>
</organism>
<dbReference type="GO" id="GO:0005829">
    <property type="term" value="C:cytosol"/>
    <property type="evidence" value="ECO:0007669"/>
    <property type="project" value="TreeGrafter"/>
</dbReference>
<gene>
    <name evidence="8" type="ORF">K490DRAFT_39996</name>
</gene>
<evidence type="ECO:0000256" key="4">
    <source>
        <dbReference type="ARBA" id="ARBA00023239"/>
    </source>
</evidence>
<dbReference type="GO" id="GO:0006545">
    <property type="term" value="P:glycine biosynthetic process"/>
    <property type="evidence" value="ECO:0007669"/>
    <property type="project" value="TreeGrafter"/>
</dbReference>
<dbReference type="Gene3D" id="3.40.640.10">
    <property type="entry name" value="Type I PLP-dependent aspartate aminotransferase-like (Major domain)"/>
    <property type="match status" value="1"/>
</dbReference>
<comment type="similarity">
    <text evidence="2">Belongs to the threonine aldolase family.</text>
</comment>
<protein>
    <submittedName>
        <fullName evidence="8">Threonine aldolase</fullName>
    </submittedName>
</protein>
<dbReference type="CDD" id="cd06502">
    <property type="entry name" value="TA_like"/>
    <property type="match status" value="1"/>
</dbReference>
<evidence type="ECO:0000313" key="9">
    <source>
        <dbReference type="Proteomes" id="UP000799776"/>
    </source>
</evidence>
<evidence type="ECO:0000259" key="7">
    <source>
        <dbReference type="Pfam" id="PF01212"/>
    </source>
</evidence>
<name>A0A9P4HY89_9PEZI</name>
<dbReference type="OrthoDB" id="10261951at2759"/>